<dbReference type="InterPro" id="IPR023717">
    <property type="entry name" value="Pro-tRNA-Synthase_IIa_type1"/>
</dbReference>
<evidence type="ECO:0000256" key="7">
    <source>
        <dbReference type="ARBA" id="ARBA00022917"/>
    </source>
</evidence>
<dbReference type="PRINTS" id="PR01046">
    <property type="entry name" value="TRNASYNTHPRO"/>
</dbReference>
<evidence type="ECO:0000256" key="10">
    <source>
        <dbReference type="HAMAP-Rule" id="MF_01569"/>
    </source>
</evidence>
<dbReference type="InterPro" id="IPR004154">
    <property type="entry name" value="Anticodon-bd"/>
</dbReference>
<evidence type="ECO:0000256" key="3">
    <source>
        <dbReference type="ARBA" id="ARBA00022490"/>
    </source>
</evidence>
<dbReference type="GO" id="GO:0004827">
    <property type="term" value="F:proline-tRNA ligase activity"/>
    <property type="evidence" value="ECO:0007669"/>
    <property type="project" value="UniProtKB-UniRule"/>
</dbReference>
<proteinExistence type="inferred from homology"/>
<dbReference type="InterPro" id="IPR036621">
    <property type="entry name" value="Anticodon-bd_dom_sf"/>
</dbReference>
<comment type="similarity">
    <text evidence="10">Belongs to the class-II aminoacyl-tRNA synthetase family. ProS type 1 subfamily.</text>
</comment>
<dbReference type="Gene3D" id="3.90.960.10">
    <property type="entry name" value="YbaK/aminoacyl-tRNA synthetase-associated domain"/>
    <property type="match status" value="1"/>
</dbReference>
<dbReference type="Pfam" id="PF03129">
    <property type="entry name" value="HGTP_anticodon"/>
    <property type="match status" value="1"/>
</dbReference>
<dbReference type="InterPro" id="IPR045864">
    <property type="entry name" value="aa-tRNA-synth_II/BPL/LPL"/>
</dbReference>
<dbReference type="PROSITE" id="PS50862">
    <property type="entry name" value="AA_TRNA_LIGASE_II"/>
    <property type="match status" value="1"/>
</dbReference>
<dbReference type="AlphaFoldDB" id="A0A4R7ZGQ0"/>
<evidence type="ECO:0000313" key="13">
    <source>
        <dbReference type="Proteomes" id="UP000294743"/>
    </source>
</evidence>
<dbReference type="InterPro" id="IPR002316">
    <property type="entry name" value="Pro-tRNA-ligase_IIa"/>
</dbReference>
<dbReference type="GO" id="GO:0002161">
    <property type="term" value="F:aminoacyl-tRNA deacylase activity"/>
    <property type="evidence" value="ECO:0007669"/>
    <property type="project" value="InterPro"/>
</dbReference>
<keyword evidence="4 10" id="KW-0436">Ligase</keyword>
<keyword evidence="6 10" id="KW-0067">ATP-binding</keyword>
<dbReference type="InterPro" id="IPR007214">
    <property type="entry name" value="YbaK/aa-tRNA-synth-assoc-dom"/>
</dbReference>
<name>A0A4R7ZGQ0_9FIRM</name>
<dbReference type="FunFam" id="3.40.50.800:FF:000011">
    <property type="entry name" value="Proline--tRNA ligase"/>
    <property type="match status" value="1"/>
</dbReference>
<dbReference type="GO" id="GO:0005829">
    <property type="term" value="C:cytosol"/>
    <property type="evidence" value="ECO:0007669"/>
    <property type="project" value="TreeGrafter"/>
</dbReference>
<comment type="subunit">
    <text evidence="2 10">Homodimer.</text>
</comment>
<dbReference type="Pfam" id="PF00587">
    <property type="entry name" value="tRNA-synt_2b"/>
    <property type="match status" value="1"/>
</dbReference>
<keyword evidence="3 10" id="KW-0963">Cytoplasm</keyword>
<keyword evidence="13" id="KW-1185">Reference proteome</keyword>
<dbReference type="OrthoDB" id="9809052at2"/>
<feature type="domain" description="Aminoacyl-transfer RNA synthetases class-II family profile" evidence="11">
    <location>
        <begin position="46"/>
        <end position="462"/>
    </location>
</feature>
<dbReference type="EMBL" id="SODD01000019">
    <property type="protein sequence ID" value="TDW16849.1"/>
    <property type="molecule type" value="Genomic_DNA"/>
</dbReference>
<dbReference type="SUPFAM" id="SSF55681">
    <property type="entry name" value="Class II aaRS and biotin synthetases"/>
    <property type="match status" value="1"/>
</dbReference>
<dbReference type="SUPFAM" id="SSF55826">
    <property type="entry name" value="YbaK/ProRS associated domain"/>
    <property type="match status" value="1"/>
</dbReference>
<evidence type="ECO:0000256" key="4">
    <source>
        <dbReference type="ARBA" id="ARBA00022598"/>
    </source>
</evidence>
<dbReference type="NCBIfam" id="TIGR00409">
    <property type="entry name" value="proS_fam_II"/>
    <property type="match status" value="1"/>
</dbReference>
<comment type="subcellular location">
    <subcellularLocation>
        <location evidence="1 10">Cytoplasm</location>
    </subcellularLocation>
</comment>
<evidence type="ECO:0000313" key="12">
    <source>
        <dbReference type="EMBL" id="TDW16849.1"/>
    </source>
</evidence>
<evidence type="ECO:0000256" key="1">
    <source>
        <dbReference type="ARBA" id="ARBA00004496"/>
    </source>
</evidence>
<dbReference type="Pfam" id="PF04073">
    <property type="entry name" value="tRNA_edit"/>
    <property type="match status" value="1"/>
</dbReference>
<dbReference type="PANTHER" id="PTHR42753">
    <property type="entry name" value="MITOCHONDRIAL RIBOSOME PROTEIN L39/PROLYL-TRNA LIGASE FAMILY MEMBER"/>
    <property type="match status" value="1"/>
</dbReference>
<evidence type="ECO:0000256" key="6">
    <source>
        <dbReference type="ARBA" id="ARBA00022840"/>
    </source>
</evidence>
<keyword evidence="7 10" id="KW-0648">Protein biosynthesis</keyword>
<dbReference type="RefSeq" id="WP_134169632.1">
    <property type="nucleotide sequence ID" value="NZ_SODD01000019.1"/>
</dbReference>
<comment type="domain">
    <text evidence="10">Consists of three domains: the N-terminal catalytic domain, the editing domain and the C-terminal anticodon-binding domain.</text>
</comment>
<keyword evidence="5 10" id="KW-0547">Nucleotide-binding</keyword>
<evidence type="ECO:0000256" key="2">
    <source>
        <dbReference type="ARBA" id="ARBA00011738"/>
    </source>
</evidence>
<gene>
    <name evidence="10" type="primary">proS</name>
    <name evidence="12" type="ORF">EDD63_11915</name>
</gene>
<protein>
    <recommendedName>
        <fullName evidence="10">Proline--tRNA ligase</fullName>
        <ecNumber evidence="10">6.1.1.15</ecNumber>
    </recommendedName>
    <alternativeName>
        <fullName evidence="10">Prolyl-tRNA synthetase</fullName>
        <shortName evidence="10">ProRS</shortName>
    </alternativeName>
</protein>
<evidence type="ECO:0000259" key="11">
    <source>
        <dbReference type="PROSITE" id="PS50862"/>
    </source>
</evidence>
<dbReference type="GO" id="GO:0140096">
    <property type="term" value="F:catalytic activity, acting on a protein"/>
    <property type="evidence" value="ECO:0007669"/>
    <property type="project" value="UniProtKB-ARBA"/>
</dbReference>
<comment type="function">
    <text evidence="10">Catalyzes the attachment of proline to tRNA(Pro) in a two-step reaction: proline is first activated by ATP to form Pro-AMP and then transferred to the acceptor end of tRNA(Pro). As ProRS can inadvertently accommodate and process non-cognate amino acids such as alanine and cysteine, to avoid such errors it has two additional distinct editing activities against alanine. One activity is designated as 'pretransfer' editing and involves the tRNA(Pro)-independent hydrolysis of activated Ala-AMP. The other activity is designated 'posttransfer' editing and involves deacylation of mischarged Ala-tRNA(Pro). The misacylated Cys-tRNA(Pro) is not edited by ProRS.</text>
</comment>
<dbReference type="PANTHER" id="PTHR42753:SF2">
    <property type="entry name" value="PROLINE--TRNA LIGASE"/>
    <property type="match status" value="1"/>
</dbReference>
<evidence type="ECO:0000256" key="8">
    <source>
        <dbReference type="ARBA" id="ARBA00023146"/>
    </source>
</evidence>
<keyword evidence="8 10" id="KW-0030">Aminoacyl-tRNA synthetase</keyword>
<reference evidence="12 13" key="1">
    <citation type="submission" date="2019-03" db="EMBL/GenBank/DDBJ databases">
        <title>Genomic Encyclopedia of Type Strains, Phase IV (KMG-IV): sequencing the most valuable type-strain genomes for metagenomic binning, comparative biology and taxonomic classification.</title>
        <authorList>
            <person name="Goeker M."/>
        </authorList>
    </citation>
    <scope>NUCLEOTIDE SEQUENCE [LARGE SCALE GENOMIC DNA]</scope>
    <source>
        <strain evidence="12 13">DSM 28867</strain>
    </source>
</reference>
<dbReference type="GO" id="GO:0016740">
    <property type="term" value="F:transferase activity"/>
    <property type="evidence" value="ECO:0007669"/>
    <property type="project" value="UniProtKB-ARBA"/>
</dbReference>
<dbReference type="GO" id="GO:0005524">
    <property type="term" value="F:ATP binding"/>
    <property type="evidence" value="ECO:0007669"/>
    <property type="project" value="UniProtKB-UniRule"/>
</dbReference>
<evidence type="ECO:0000256" key="5">
    <source>
        <dbReference type="ARBA" id="ARBA00022741"/>
    </source>
</evidence>
<dbReference type="InterPro" id="IPR050062">
    <property type="entry name" value="Pro-tRNA_synthetase"/>
</dbReference>
<dbReference type="Gene3D" id="3.30.930.10">
    <property type="entry name" value="Bira Bifunctional Protein, Domain 2"/>
    <property type="match status" value="2"/>
</dbReference>
<dbReference type="CDD" id="cd04334">
    <property type="entry name" value="ProRS-INS"/>
    <property type="match status" value="1"/>
</dbReference>
<dbReference type="GO" id="GO:0006433">
    <property type="term" value="P:prolyl-tRNA aminoacylation"/>
    <property type="evidence" value="ECO:0007669"/>
    <property type="project" value="UniProtKB-UniRule"/>
</dbReference>
<evidence type="ECO:0000256" key="9">
    <source>
        <dbReference type="ARBA" id="ARBA00047671"/>
    </source>
</evidence>
<dbReference type="HAMAP" id="MF_01569">
    <property type="entry name" value="Pro_tRNA_synth_type1"/>
    <property type="match status" value="1"/>
</dbReference>
<accession>A0A4R7ZGQ0</accession>
<dbReference type="CDD" id="cd00861">
    <property type="entry name" value="ProRS_anticodon_short"/>
    <property type="match status" value="1"/>
</dbReference>
<comment type="catalytic activity">
    <reaction evidence="9 10">
        <text>tRNA(Pro) + L-proline + ATP = L-prolyl-tRNA(Pro) + AMP + diphosphate</text>
        <dbReference type="Rhea" id="RHEA:14305"/>
        <dbReference type="Rhea" id="RHEA-COMP:9700"/>
        <dbReference type="Rhea" id="RHEA-COMP:9702"/>
        <dbReference type="ChEBI" id="CHEBI:30616"/>
        <dbReference type="ChEBI" id="CHEBI:33019"/>
        <dbReference type="ChEBI" id="CHEBI:60039"/>
        <dbReference type="ChEBI" id="CHEBI:78442"/>
        <dbReference type="ChEBI" id="CHEBI:78532"/>
        <dbReference type="ChEBI" id="CHEBI:456215"/>
        <dbReference type="EC" id="6.1.1.15"/>
    </reaction>
</comment>
<dbReference type="InterPro" id="IPR044140">
    <property type="entry name" value="ProRS_anticodon_short"/>
</dbReference>
<dbReference type="InterPro" id="IPR002314">
    <property type="entry name" value="aa-tRNA-synt_IIb"/>
</dbReference>
<sequence>MRLKNSFFYTIREDSKDEESRSGNLLVRAGMIKKSSAGFYMTMPMGQRVIRKIEDIIRDEMNKAGAQELTMPTVIPEEVYENSGRREAFGSNMFALRDRNDKRYVLGPTHEELFAMAGMMDGSSYKDFPYNLYQIQNKFRDETRPRYGLIRTREFTMKDAYSYDVDLAGLDVSYQKMFDAYCNIFDRMHLNYKIVQADTGAMGGLLSEEFQAITEIGEDTVVLCDSCDLASNLEITPVVIQGNPSDEVELAYEMVETPNAKTIEEVAAFFNQPVTSFVKTLIYNVDGELYAFLMKGDRELNETKVLKLLGANEMELATFDEVEQATHAKVGFAGPIGLEIKVVMDNEVANMKNFITGANKTDHHYKNVNVKDFDVYKQADIVSVHEGDVCPKCGGKLNFARGIEVGNTFKLGTKYAESMNFNYLDKEQKLHPVVMGSYGIGVQRCMAAIVEQFNDENGIVWPMSVAPYQVEIIIVNVKDEAQVKLADALYEDLQAQGVEVLYDDRDERVGVKFKDNELIGIPLRITVGKKAGEGIVEFKTRTTEKEEIASNTVVSFVKEKIAESM</sequence>
<organism evidence="12 13">
    <name type="scientific">Breznakia blatticola</name>
    <dbReference type="NCBI Taxonomy" id="1754012"/>
    <lineage>
        <taxon>Bacteria</taxon>
        <taxon>Bacillati</taxon>
        <taxon>Bacillota</taxon>
        <taxon>Erysipelotrichia</taxon>
        <taxon>Erysipelotrichales</taxon>
        <taxon>Erysipelotrichaceae</taxon>
        <taxon>Breznakia</taxon>
    </lineage>
</organism>
<dbReference type="InterPro" id="IPR036754">
    <property type="entry name" value="YbaK/aa-tRNA-synt-asso_dom_sf"/>
</dbReference>
<dbReference type="InterPro" id="IPR006195">
    <property type="entry name" value="aa-tRNA-synth_II"/>
</dbReference>
<dbReference type="SUPFAM" id="SSF52954">
    <property type="entry name" value="Class II aaRS ABD-related"/>
    <property type="match status" value="1"/>
</dbReference>
<dbReference type="Gene3D" id="3.40.50.800">
    <property type="entry name" value="Anticodon-binding domain"/>
    <property type="match status" value="1"/>
</dbReference>
<dbReference type="NCBIfam" id="NF006625">
    <property type="entry name" value="PRK09194.1"/>
    <property type="match status" value="1"/>
</dbReference>
<dbReference type="Proteomes" id="UP000294743">
    <property type="component" value="Unassembled WGS sequence"/>
</dbReference>
<dbReference type="EC" id="6.1.1.15" evidence="10"/>
<comment type="caution">
    <text evidence="12">The sequence shown here is derived from an EMBL/GenBank/DDBJ whole genome shotgun (WGS) entry which is preliminary data.</text>
</comment>
<dbReference type="InterPro" id="IPR004500">
    <property type="entry name" value="Pro-tRNA-synth_IIa_bac-type"/>
</dbReference>